<organism evidence="2 3">
    <name type="scientific">Shewanella colwelliana</name>
    <name type="common">Alteromonas colwelliana</name>
    <dbReference type="NCBI Taxonomy" id="23"/>
    <lineage>
        <taxon>Bacteria</taxon>
        <taxon>Pseudomonadati</taxon>
        <taxon>Pseudomonadota</taxon>
        <taxon>Gammaproteobacteria</taxon>
        <taxon>Alteromonadales</taxon>
        <taxon>Shewanellaceae</taxon>
        <taxon>Shewanella</taxon>
    </lineage>
</organism>
<sequence>MSQFYDHEMHTDEMPHREFESDDKLRSKRSKQRKRQRTSQQKHSEFDEDHQTLLWR</sequence>
<proteinExistence type="predicted"/>
<accession>A0ABQ4P059</accession>
<dbReference type="Proteomes" id="UP000773469">
    <property type="component" value="Unassembled WGS sequence"/>
</dbReference>
<protein>
    <submittedName>
        <fullName evidence="2">Uncharacterized protein</fullName>
    </submittedName>
</protein>
<feature type="region of interest" description="Disordered" evidence="1">
    <location>
        <begin position="1"/>
        <end position="56"/>
    </location>
</feature>
<feature type="compositionally biased region" description="Basic and acidic residues" evidence="1">
    <location>
        <begin position="42"/>
        <end position="56"/>
    </location>
</feature>
<evidence type="ECO:0000313" key="2">
    <source>
        <dbReference type="EMBL" id="GIU40704.1"/>
    </source>
</evidence>
<gene>
    <name evidence="2" type="ORF">TUM3794_19250</name>
</gene>
<feature type="compositionally biased region" description="Basic and acidic residues" evidence="1">
    <location>
        <begin position="1"/>
        <end position="25"/>
    </location>
</feature>
<evidence type="ECO:0000313" key="3">
    <source>
        <dbReference type="Proteomes" id="UP000773469"/>
    </source>
</evidence>
<name>A0ABQ4P059_SHECO</name>
<dbReference type="EMBL" id="BPEU01000012">
    <property type="protein sequence ID" value="GIU40704.1"/>
    <property type="molecule type" value="Genomic_DNA"/>
</dbReference>
<comment type="caution">
    <text evidence="2">The sequence shown here is derived from an EMBL/GenBank/DDBJ whole genome shotgun (WGS) entry which is preliminary data.</text>
</comment>
<dbReference type="RefSeq" id="WP_156029379.1">
    <property type="nucleotide sequence ID" value="NZ_BPEU01000012.1"/>
</dbReference>
<feature type="compositionally biased region" description="Basic residues" evidence="1">
    <location>
        <begin position="26"/>
        <end position="37"/>
    </location>
</feature>
<keyword evidence="3" id="KW-1185">Reference proteome</keyword>
<evidence type="ECO:0000256" key="1">
    <source>
        <dbReference type="SAM" id="MobiDB-lite"/>
    </source>
</evidence>
<reference evidence="2 3" key="1">
    <citation type="submission" date="2021-05" db="EMBL/GenBank/DDBJ databases">
        <title>Molecular characterization for Shewanella algae harboring chromosomal blaOXA-55-like strains isolated from clinical and environment sample.</title>
        <authorList>
            <person name="Ohama Y."/>
            <person name="Aoki K."/>
            <person name="Harada S."/>
            <person name="Moriya K."/>
            <person name="Ishii Y."/>
            <person name="Tateda K."/>
        </authorList>
    </citation>
    <scope>NUCLEOTIDE SEQUENCE [LARGE SCALE GENOMIC DNA]</scope>
    <source>
        <strain evidence="2 3">MBTL60-118</strain>
    </source>
</reference>